<feature type="region of interest" description="Disordered" evidence="1">
    <location>
        <begin position="555"/>
        <end position="582"/>
    </location>
</feature>
<feature type="region of interest" description="Disordered" evidence="1">
    <location>
        <begin position="15"/>
        <end position="49"/>
    </location>
</feature>
<accession>A0A6A5WES2</accession>
<proteinExistence type="predicted"/>
<feature type="compositionally biased region" description="Polar residues" evidence="1">
    <location>
        <begin position="62"/>
        <end position="76"/>
    </location>
</feature>
<feature type="compositionally biased region" description="Polar residues" evidence="1">
    <location>
        <begin position="200"/>
        <end position="215"/>
    </location>
</feature>
<gene>
    <name evidence="2" type="ORF">P154DRAFT_599554</name>
</gene>
<dbReference type="EMBL" id="ML977591">
    <property type="protein sequence ID" value="KAF2000122.1"/>
    <property type="molecule type" value="Genomic_DNA"/>
</dbReference>
<feature type="compositionally biased region" description="Polar residues" evidence="1">
    <location>
        <begin position="121"/>
        <end position="132"/>
    </location>
</feature>
<dbReference type="AlphaFoldDB" id="A0A6A5WES2"/>
<feature type="region of interest" description="Disordered" evidence="1">
    <location>
        <begin position="410"/>
        <end position="433"/>
    </location>
</feature>
<evidence type="ECO:0000313" key="2">
    <source>
        <dbReference type="EMBL" id="KAF2000122.1"/>
    </source>
</evidence>
<feature type="compositionally biased region" description="Polar residues" evidence="1">
    <location>
        <begin position="153"/>
        <end position="171"/>
    </location>
</feature>
<feature type="compositionally biased region" description="Polar residues" evidence="1">
    <location>
        <begin position="251"/>
        <end position="265"/>
    </location>
</feature>
<organism evidence="2 3">
    <name type="scientific">Amniculicola lignicola CBS 123094</name>
    <dbReference type="NCBI Taxonomy" id="1392246"/>
    <lineage>
        <taxon>Eukaryota</taxon>
        <taxon>Fungi</taxon>
        <taxon>Dikarya</taxon>
        <taxon>Ascomycota</taxon>
        <taxon>Pezizomycotina</taxon>
        <taxon>Dothideomycetes</taxon>
        <taxon>Pleosporomycetidae</taxon>
        <taxon>Pleosporales</taxon>
        <taxon>Amniculicolaceae</taxon>
        <taxon>Amniculicola</taxon>
    </lineage>
</organism>
<reference evidence="2" key="1">
    <citation type="journal article" date="2020" name="Stud. Mycol.">
        <title>101 Dothideomycetes genomes: a test case for predicting lifestyles and emergence of pathogens.</title>
        <authorList>
            <person name="Haridas S."/>
            <person name="Albert R."/>
            <person name="Binder M."/>
            <person name="Bloem J."/>
            <person name="Labutti K."/>
            <person name="Salamov A."/>
            <person name="Andreopoulos B."/>
            <person name="Baker S."/>
            <person name="Barry K."/>
            <person name="Bills G."/>
            <person name="Bluhm B."/>
            <person name="Cannon C."/>
            <person name="Castanera R."/>
            <person name="Culley D."/>
            <person name="Daum C."/>
            <person name="Ezra D."/>
            <person name="Gonzalez J."/>
            <person name="Henrissat B."/>
            <person name="Kuo A."/>
            <person name="Liang C."/>
            <person name="Lipzen A."/>
            <person name="Lutzoni F."/>
            <person name="Magnuson J."/>
            <person name="Mondo S."/>
            <person name="Nolan M."/>
            <person name="Ohm R."/>
            <person name="Pangilinan J."/>
            <person name="Park H.-J."/>
            <person name="Ramirez L."/>
            <person name="Alfaro M."/>
            <person name="Sun H."/>
            <person name="Tritt A."/>
            <person name="Yoshinaga Y."/>
            <person name="Zwiers L.-H."/>
            <person name="Turgeon B."/>
            <person name="Goodwin S."/>
            <person name="Spatafora J."/>
            <person name="Crous P."/>
            <person name="Grigoriev I."/>
        </authorList>
    </citation>
    <scope>NUCLEOTIDE SEQUENCE</scope>
    <source>
        <strain evidence="2">CBS 123094</strain>
    </source>
</reference>
<feature type="region of interest" description="Disordered" evidence="1">
    <location>
        <begin position="62"/>
        <end position="378"/>
    </location>
</feature>
<evidence type="ECO:0000256" key="1">
    <source>
        <dbReference type="SAM" id="MobiDB-lite"/>
    </source>
</evidence>
<protein>
    <submittedName>
        <fullName evidence="2">Uncharacterized protein</fullName>
    </submittedName>
</protein>
<feature type="compositionally biased region" description="Low complexity" evidence="1">
    <location>
        <begin position="172"/>
        <end position="190"/>
    </location>
</feature>
<name>A0A6A5WES2_9PLEO</name>
<dbReference type="OrthoDB" id="3557758at2759"/>
<dbReference type="Proteomes" id="UP000799779">
    <property type="component" value="Unassembled WGS sequence"/>
</dbReference>
<feature type="compositionally biased region" description="Polar residues" evidence="1">
    <location>
        <begin position="282"/>
        <end position="296"/>
    </location>
</feature>
<feature type="compositionally biased region" description="Basic and acidic residues" evidence="1">
    <location>
        <begin position="412"/>
        <end position="430"/>
    </location>
</feature>
<keyword evidence="3" id="KW-1185">Reference proteome</keyword>
<sequence length="756" mass="83561">MLTYSDREKFERIRAGWERAQPVSRMVGRKEKQAAQAANNSDLKDGSASKFRRKLSYGLSFISNPLSQRKTTPGRQHSNRRPMVPSSSARNLSAVAGPDESDRLLSPVRDSKPFDCPQIPPVSSTPLANASTPGYHHYRRDSNATPKALPRSRTMSFIPQPTKGESPSLTDSTRSSQQTPTAPPQALAPRRPTKIPSPNLAGSGTRNPSPRQHMSMQPPMHTPRQKKYIAAGRAFAGSRSVSPSKSSVRSYTTPNLAKSGNSPNPVINPPRKPGIPQKVMPSPNTRSSVLKENTPTVARDSRRTSQIQDKSSRRVTQVQQSVAPNRRSLGPSNTLGASKQPVGVTGPAKRVSSNLTTAKRGHVGNCAVPPRSSSFRKSNGSLIAQPRLMGPVNPLTPSAVEFATQPALPRANTDRDLRRSAFQSPERREGASSFLQTAGPNSEVRLPRSTTLLSFQPRRTHERVPPVPQIPEQYKDMSSWSLADDTSPTLIDEPSDGEGYLTDVFQSLTRGHGIPVSSSEPLFSQSSSSSRRLFTDNFMGCDELPTLAEYPHEEDNLEQPFHPPSVRKPIPSRQHPPPSLLPPVTVASGPSINLHEKTNIGTKVRDYMPALWWAGRFQSRYDQWRTEAMRAAVDQSYTPEDLLGHFHLDQEKAVATFIFRQLHELCETSIAQDSLYEFEYRYRQQNGLVVGNVLPPSLQNPPSEIVTPKQGTMSRAMRKLTPRKNSLVNLLKGKGWNREVEEKSTYDINEGGTDIF</sequence>
<evidence type="ECO:0000313" key="3">
    <source>
        <dbReference type="Proteomes" id="UP000799779"/>
    </source>
</evidence>
<feature type="compositionally biased region" description="Polar residues" evidence="1">
    <location>
        <begin position="304"/>
        <end position="323"/>
    </location>
</feature>
<feature type="compositionally biased region" description="Low complexity" evidence="1">
    <location>
        <begin position="238"/>
        <end position="250"/>
    </location>
</feature>